<dbReference type="RefSeq" id="WP_239139078.1">
    <property type="nucleotide sequence ID" value="NZ_BOOS01000009.1"/>
</dbReference>
<reference evidence="2 3" key="1">
    <citation type="submission" date="2020-08" db="EMBL/GenBank/DDBJ databases">
        <title>Sequencing the genomes of 1000 actinobacteria strains.</title>
        <authorList>
            <person name="Klenk H.-P."/>
        </authorList>
    </citation>
    <scope>NUCLEOTIDE SEQUENCE [LARGE SCALE GENOMIC DNA]</scope>
    <source>
        <strain evidence="2 3">DSM 45790</strain>
    </source>
</reference>
<dbReference type="AlphaFoldDB" id="A0A7W8ZCL8"/>
<keyword evidence="2" id="KW-0238">DNA-binding</keyword>
<evidence type="ECO:0000313" key="3">
    <source>
        <dbReference type="Proteomes" id="UP000588112"/>
    </source>
</evidence>
<feature type="domain" description="HTH marR-type" evidence="1">
    <location>
        <begin position="46"/>
        <end position="94"/>
    </location>
</feature>
<dbReference type="InterPro" id="IPR000835">
    <property type="entry name" value="HTH_MarR-typ"/>
</dbReference>
<dbReference type="GO" id="GO:0003677">
    <property type="term" value="F:DNA binding"/>
    <property type="evidence" value="ECO:0007669"/>
    <property type="project" value="UniProtKB-KW"/>
</dbReference>
<evidence type="ECO:0000259" key="1">
    <source>
        <dbReference type="Pfam" id="PF12802"/>
    </source>
</evidence>
<dbReference type="InterPro" id="IPR036388">
    <property type="entry name" value="WH-like_DNA-bd_sf"/>
</dbReference>
<accession>A0A7W8ZCL8</accession>
<dbReference type="SUPFAM" id="SSF46785">
    <property type="entry name" value="Winged helix' DNA-binding domain"/>
    <property type="match status" value="1"/>
</dbReference>
<name>A0A7W8ZCL8_9ACTN</name>
<proteinExistence type="predicted"/>
<evidence type="ECO:0000313" key="2">
    <source>
        <dbReference type="EMBL" id="MBB5631574.1"/>
    </source>
</evidence>
<comment type="caution">
    <text evidence="2">The sequence shown here is derived from an EMBL/GenBank/DDBJ whole genome shotgun (WGS) entry which is preliminary data.</text>
</comment>
<keyword evidence="3" id="KW-1185">Reference proteome</keyword>
<dbReference type="GO" id="GO:0003700">
    <property type="term" value="F:DNA-binding transcription factor activity"/>
    <property type="evidence" value="ECO:0007669"/>
    <property type="project" value="InterPro"/>
</dbReference>
<protein>
    <submittedName>
        <fullName evidence="2">DNA-binding MarR family transcriptional regulator</fullName>
    </submittedName>
</protein>
<dbReference type="Gene3D" id="1.10.10.10">
    <property type="entry name" value="Winged helix-like DNA-binding domain superfamily/Winged helix DNA-binding domain"/>
    <property type="match status" value="1"/>
</dbReference>
<dbReference type="Pfam" id="PF12802">
    <property type="entry name" value="MarR_2"/>
    <property type="match status" value="1"/>
</dbReference>
<dbReference type="EMBL" id="JACHBR010000003">
    <property type="protein sequence ID" value="MBB5631574.1"/>
    <property type="molecule type" value="Genomic_DNA"/>
</dbReference>
<organism evidence="2 3">
    <name type="scientific">Sphaerisporangium krabiense</name>
    <dbReference type="NCBI Taxonomy" id="763782"/>
    <lineage>
        <taxon>Bacteria</taxon>
        <taxon>Bacillati</taxon>
        <taxon>Actinomycetota</taxon>
        <taxon>Actinomycetes</taxon>
        <taxon>Streptosporangiales</taxon>
        <taxon>Streptosporangiaceae</taxon>
        <taxon>Sphaerisporangium</taxon>
    </lineage>
</organism>
<sequence>MYRALLFRSQGPESRAKEEAVELAGQLTRNGTENAADHKSWTFLTNHARVLVEIARSPDARLRDIAAGIGITERAAQTIVTDLEEAGYLTRTRVGRRNHYSVDASRPFRHPAEADHRVAGLLAMFTSHDEVRPADQPSRHHGEV</sequence>
<dbReference type="Proteomes" id="UP000588112">
    <property type="component" value="Unassembled WGS sequence"/>
</dbReference>
<dbReference type="InterPro" id="IPR036390">
    <property type="entry name" value="WH_DNA-bd_sf"/>
</dbReference>
<gene>
    <name evidence="2" type="ORF">BJ981_007360</name>
</gene>